<reference evidence="7" key="1">
    <citation type="submission" date="2023-10" db="EMBL/GenBank/DDBJ databases">
        <title>Genome assembly of Pristionchus species.</title>
        <authorList>
            <person name="Yoshida K."/>
            <person name="Sommer R.J."/>
        </authorList>
    </citation>
    <scope>NUCLEOTIDE SEQUENCE</scope>
    <source>
        <strain evidence="7">RS5133</strain>
    </source>
</reference>
<dbReference type="AlphaFoldDB" id="A0AAV5V9L7"/>
<dbReference type="GO" id="GO:0016020">
    <property type="term" value="C:membrane"/>
    <property type="evidence" value="ECO:0007669"/>
    <property type="project" value="UniProtKB-SubCell"/>
</dbReference>
<evidence type="ECO:0000256" key="2">
    <source>
        <dbReference type="ARBA" id="ARBA00022692"/>
    </source>
</evidence>
<feature type="non-terminal residue" evidence="7">
    <location>
        <position position="297"/>
    </location>
</feature>
<dbReference type="InterPro" id="IPR017452">
    <property type="entry name" value="GPCR_Rhodpsn_7TM"/>
</dbReference>
<evidence type="ECO:0000256" key="4">
    <source>
        <dbReference type="ARBA" id="ARBA00023136"/>
    </source>
</evidence>
<evidence type="ECO:0000256" key="1">
    <source>
        <dbReference type="ARBA" id="ARBA00004370"/>
    </source>
</evidence>
<dbReference type="EMBL" id="BTSY01000002">
    <property type="protein sequence ID" value="GMT15497.1"/>
    <property type="molecule type" value="Genomic_DNA"/>
</dbReference>
<proteinExistence type="predicted"/>
<keyword evidence="4 5" id="KW-0472">Membrane</keyword>
<dbReference type="PANTHER" id="PTHR23017">
    <property type="entry name" value="SERPENTINE RECEPTOR, CLASS X"/>
    <property type="match status" value="1"/>
</dbReference>
<feature type="transmembrane region" description="Helical" evidence="5">
    <location>
        <begin position="123"/>
        <end position="145"/>
    </location>
</feature>
<evidence type="ECO:0000259" key="6">
    <source>
        <dbReference type="PROSITE" id="PS50262"/>
    </source>
</evidence>
<comment type="subcellular location">
    <subcellularLocation>
        <location evidence="1">Membrane</location>
    </subcellularLocation>
</comment>
<feature type="transmembrane region" description="Helical" evidence="5">
    <location>
        <begin position="88"/>
        <end position="111"/>
    </location>
</feature>
<dbReference type="CDD" id="cd00637">
    <property type="entry name" value="7tm_classA_rhodopsin-like"/>
    <property type="match status" value="1"/>
</dbReference>
<protein>
    <recommendedName>
        <fullName evidence="6">G-protein coupled receptors family 1 profile domain-containing protein</fullName>
    </recommendedName>
</protein>
<comment type="caution">
    <text evidence="7">The sequence shown here is derived from an EMBL/GenBank/DDBJ whole genome shotgun (WGS) entry which is preliminary data.</text>
</comment>
<evidence type="ECO:0000313" key="7">
    <source>
        <dbReference type="EMBL" id="GMT15497.1"/>
    </source>
</evidence>
<gene>
    <name evidence="7" type="ORF">PFISCL1PPCAC_6794</name>
</gene>
<feature type="domain" description="G-protein coupled receptors family 1 profile" evidence="6">
    <location>
        <begin position="23"/>
        <end position="297"/>
    </location>
</feature>
<evidence type="ECO:0000256" key="3">
    <source>
        <dbReference type="ARBA" id="ARBA00022989"/>
    </source>
</evidence>
<keyword evidence="8" id="KW-1185">Reference proteome</keyword>
<dbReference type="PANTHER" id="PTHR23017:SF3">
    <property type="entry name" value="G-PROTEIN COUPLED RECEPTORS FAMILY 1 PROFILE DOMAIN-CONTAINING PROTEIN"/>
    <property type="match status" value="1"/>
</dbReference>
<feature type="transmembrane region" description="Helical" evidence="5">
    <location>
        <begin position="256"/>
        <end position="276"/>
    </location>
</feature>
<organism evidence="7 8">
    <name type="scientific">Pristionchus fissidentatus</name>
    <dbReference type="NCBI Taxonomy" id="1538716"/>
    <lineage>
        <taxon>Eukaryota</taxon>
        <taxon>Metazoa</taxon>
        <taxon>Ecdysozoa</taxon>
        <taxon>Nematoda</taxon>
        <taxon>Chromadorea</taxon>
        <taxon>Rhabditida</taxon>
        <taxon>Rhabditina</taxon>
        <taxon>Diplogasteromorpha</taxon>
        <taxon>Diplogasteroidea</taxon>
        <taxon>Neodiplogasteridae</taxon>
        <taxon>Pristionchus</taxon>
    </lineage>
</organism>
<keyword evidence="3 5" id="KW-1133">Transmembrane helix</keyword>
<feature type="transmembrane region" description="Helical" evidence="5">
    <location>
        <begin position="44"/>
        <end position="68"/>
    </location>
</feature>
<dbReference type="Pfam" id="PF10328">
    <property type="entry name" value="7TM_GPCR_Srx"/>
    <property type="match status" value="1"/>
</dbReference>
<name>A0AAV5V9L7_9BILA</name>
<sequence>MNDVNNLCAGIVLFLSGLFGVCSNGLAIFTVYKCRHLHNSFGFLCLSHCVANFGVCFTFAMWCAPTTVWQNTFLTSTAEGKRIGQINFLFWNACVYSHLSISINRFICITFPLQAMRFFTPRVIGAFIAVPWTIAVCHITPYFWINDCFVFYEPVTWAWTFTTGPCVLYISTYFDFYTSMTVFVLMLTFDLSTALKLRLLNNKSLGVTGMRELIAKRKMETRFFVQAICQSCTFGMEILCFYVICTFAKTQWELFASTTFAWVACHATDGLIMCLFHSGRLWENRKRSVVNTTTSVI</sequence>
<accession>A0AAV5V9L7</accession>
<keyword evidence="2 5" id="KW-0812">Transmembrane</keyword>
<dbReference type="SUPFAM" id="SSF81321">
    <property type="entry name" value="Family A G protein-coupled receptor-like"/>
    <property type="match status" value="1"/>
</dbReference>
<evidence type="ECO:0000313" key="8">
    <source>
        <dbReference type="Proteomes" id="UP001432322"/>
    </source>
</evidence>
<dbReference type="Proteomes" id="UP001432322">
    <property type="component" value="Unassembled WGS sequence"/>
</dbReference>
<feature type="transmembrane region" description="Helical" evidence="5">
    <location>
        <begin position="223"/>
        <end position="244"/>
    </location>
</feature>
<dbReference type="Gene3D" id="1.20.1070.10">
    <property type="entry name" value="Rhodopsin 7-helix transmembrane proteins"/>
    <property type="match status" value="1"/>
</dbReference>
<feature type="transmembrane region" description="Helical" evidence="5">
    <location>
        <begin position="12"/>
        <end position="32"/>
    </location>
</feature>
<dbReference type="PROSITE" id="PS50262">
    <property type="entry name" value="G_PROTEIN_RECEP_F1_2"/>
    <property type="match status" value="1"/>
</dbReference>
<evidence type="ECO:0000256" key="5">
    <source>
        <dbReference type="SAM" id="Phobius"/>
    </source>
</evidence>
<dbReference type="InterPro" id="IPR019430">
    <property type="entry name" value="7TM_GPCR_serpentine_rcpt_Srx"/>
</dbReference>